<evidence type="ECO:0008006" key="5">
    <source>
        <dbReference type="Google" id="ProtNLM"/>
    </source>
</evidence>
<name>A0ABT3C665_9MYCO</name>
<evidence type="ECO:0000313" key="3">
    <source>
        <dbReference type="EMBL" id="MCV7224910.1"/>
    </source>
</evidence>
<reference evidence="3 4" key="1">
    <citation type="journal article" date="2022" name="BMC Genomics">
        <title>Comparative genome analysis of mycobacteria focusing on tRNA and non-coding RNA.</title>
        <authorList>
            <person name="Behra P.R.K."/>
            <person name="Pettersson B.M.F."/>
            <person name="Ramesh M."/>
            <person name="Das S."/>
            <person name="Dasgupta S."/>
            <person name="Kirsebom L.A."/>
        </authorList>
    </citation>
    <scope>NUCLEOTIDE SEQUENCE [LARGE SCALE GENOMIC DNA]</scope>
    <source>
        <strain evidence="3 4">DSM 44078</strain>
    </source>
</reference>
<organism evidence="3 4">
    <name type="scientific">Mycolicibacterium komossense</name>
    <dbReference type="NCBI Taxonomy" id="1779"/>
    <lineage>
        <taxon>Bacteria</taxon>
        <taxon>Bacillati</taxon>
        <taxon>Actinomycetota</taxon>
        <taxon>Actinomycetes</taxon>
        <taxon>Mycobacteriales</taxon>
        <taxon>Mycobacteriaceae</taxon>
        <taxon>Mycolicibacterium</taxon>
    </lineage>
</organism>
<dbReference type="Proteomes" id="UP001526201">
    <property type="component" value="Unassembled WGS sequence"/>
</dbReference>
<dbReference type="RefSeq" id="WP_264065666.1">
    <property type="nucleotide sequence ID" value="NZ_JACKTY010000012.1"/>
</dbReference>
<proteinExistence type="predicted"/>
<sequence length="76" mass="7704">MIVTFRRIAAGATLAIAPALLAVGVAAASQASPVLSGGVPNAGPTVFAEQDHSTGVNGTNIKPGTPEHHHHHKNHK</sequence>
<evidence type="ECO:0000256" key="2">
    <source>
        <dbReference type="SAM" id="SignalP"/>
    </source>
</evidence>
<gene>
    <name evidence="3" type="ORF">H7J73_02490</name>
</gene>
<dbReference type="EMBL" id="JACKTY010000012">
    <property type="protein sequence ID" value="MCV7224910.1"/>
    <property type="molecule type" value="Genomic_DNA"/>
</dbReference>
<keyword evidence="4" id="KW-1185">Reference proteome</keyword>
<evidence type="ECO:0000313" key="4">
    <source>
        <dbReference type="Proteomes" id="UP001526201"/>
    </source>
</evidence>
<evidence type="ECO:0000256" key="1">
    <source>
        <dbReference type="SAM" id="MobiDB-lite"/>
    </source>
</evidence>
<feature type="chain" id="PRO_5045368730" description="Chaplin" evidence="2">
    <location>
        <begin position="28"/>
        <end position="76"/>
    </location>
</feature>
<protein>
    <recommendedName>
        <fullName evidence="5">Chaplin</fullName>
    </recommendedName>
</protein>
<comment type="caution">
    <text evidence="3">The sequence shown here is derived from an EMBL/GenBank/DDBJ whole genome shotgun (WGS) entry which is preliminary data.</text>
</comment>
<keyword evidence="2" id="KW-0732">Signal</keyword>
<feature type="compositionally biased region" description="Polar residues" evidence="1">
    <location>
        <begin position="53"/>
        <end position="62"/>
    </location>
</feature>
<accession>A0ABT3C665</accession>
<feature type="region of interest" description="Disordered" evidence="1">
    <location>
        <begin position="43"/>
        <end position="76"/>
    </location>
</feature>
<feature type="signal peptide" evidence="2">
    <location>
        <begin position="1"/>
        <end position="27"/>
    </location>
</feature>